<dbReference type="InterPro" id="IPR018490">
    <property type="entry name" value="cNMP-bd_dom_sf"/>
</dbReference>
<sequence length="256" mass="28888">MAESKTEGKLRSLQQAHCSNCTLSSLCLPVSLNMTEIERLDNIIDKSRPLKKGEHLFRQGQPFTSLYALRAGTIKSYSITNEGEEQITGFYFPGELVGLSGVDSGTYPVSAKVLETTTVCEIPFTRLDELAGELPELRRQIMRTMSKEIRDDQQMMLLLSKKTAEERIATFLIKLSQRFDVRGYSKTRFRLSMSRNEIGNYLGLAVETVSRIFTRFQKSGLIQVEGKEVEVLDLPELYRLSGECPAENSDLEVKNA</sequence>
<dbReference type="SUPFAM" id="SSF51206">
    <property type="entry name" value="cAMP-binding domain-like"/>
    <property type="match status" value="1"/>
</dbReference>
<protein>
    <submittedName>
        <fullName evidence="6">Transcriptional activator protein anr</fullName>
    </submittedName>
</protein>
<dbReference type="InterPro" id="IPR018335">
    <property type="entry name" value="Tscrpt_reg_HTH_Crp-type_CS"/>
</dbReference>
<dbReference type="FunFam" id="1.10.10.10:FF:000028">
    <property type="entry name" value="Fumarate/nitrate reduction transcriptional regulator Fnr"/>
    <property type="match status" value="1"/>
</dbReference>
<dbReference type="PROSITE" id="PS51063">
    <property type="entry name" value="HTH_CRP_2"/>
    <property type="match status" value="1"/>
</dbReference>
<dbReference type="AlphaFoldDB" id="A0A917Z5N0"/>
<dbReference type="SMART" id="SM00419">
    <property type="entry name" value="HTH_CRP"/>
    <property type="match status" value="1"/>
</dbReference>
<name>A0A917Z5N0_9GAMM</name>
<dbReference type="InterPro" id="IPR012318">
    <property type="entry name" value="HTH_CRP"/>
</dbReference>
<evidence type="ECO:0000256" key="2">
    <source>
        <dbReference type="ARBA" id="ARBA00023125"/>
    </source>
</evidence>
<dbReference type="NCBIfam" id="NF008365">
    <property type="entry name" value="PRK11161.1"/>
    <property type="match status" value="1"/>
</dbReference>
<dbReference type="InterPro" id="IPR050397">
    <property type="entry name" value="Env_Response_Regulators"/>
</dbReference>
<dbReference type="InterPro" id="IPR014710">
    <property type="entry name" value="RmlC-like_jellyroll"/>
</dbReference>
<dbReference type="PANTHER" id="PTHR24567">
    <property type="entry name" value="CRP FAMILY TRANSCRIPTIONAL REGULATORY PROTEIN"/>
    <property type="match status" value="1"/>
</dbReference>
<evidence type="ECO:0000313" key="6">
    <source>
        <dbReference type="EMBL" id="GGO75772.1"/>
    </source>
</evidence>
<gene>
    <name evidence="6" type="primary">anr</name>
    <name evidence="6" type="ORF">GCM10011348_01360</name>
</gene>
<evidence type="ECO:0000256" key="3">
    <source>
        <dbReference type="ARBA" id="ARBA00023163"/>
    </source>
</evidence>
<dbReference type="SMART" id="SM00100">
    <property type="entry name" value="cNMP"/>
    <property type="match status" value="1"/>
</dbReference>
<reference evidence="6 7" key="1">
    <citation type="journal article" date="2014" name="Int. J. Syst. Evol. Microbiol.">
        <title>Complete genome sequence of Corynebacterium casei LMG S-19264T (=DSM 44701T), isolated from a smear-ripened cheese.</title>
        <authorList>
            <consortium name="US DOE Joint Genome Institute (JGI-PGF)"/>
            <person name="Walter F."/>
            <person name="Albersmeier A."/>
            <person name="Kalinowski J."/>
            <person name="Ruckert C."/>
        </authorList>
    </citation>
    <scope>NUCLEOTIDE SEQUENCE [LARGE SCALE GENOMIC DNA]</scope>
    <source>
        <strain evidence="6 7">CGMCC 1.7286</strain>
    </source>
</reference>
<feature type="domain" description="HTH crp-type" evidence="5">
    <location>
        <begin position="162"/>
        <end position="235"/>
    </location>
</feature>
<dbReference type="InterPro" id="IPR036388">
    <property type="entry name" value="WH-like_DNA-bd_sf"/>
</dbReference>
<keyword evidence="1" id="KW-0805">Transcription regulation</keyword>
<dbReference type="SUPFAM" id="SSF46785">
    <property type="entry name" value="Winged helix' DNA-binding domain"/>
    <property type="match status" value="1"/>
</dbReference>
<keyword evidence="7" id="KW-1185">Reference proteome</keyword>
<dbReference type="Pfam" id="PF13545">
    <property type="entry name" value="HTH_Crp_2"/>
    <property type="match status" value="1"/>
</dbReference>
<organism evidence="6 7">
    <name type="scientific">Marinobacterium nitratireducens</name>
    <dbReference type="NCBI Taxonomy" id="518897"/>
    <lineage>
        <taxon>Bacteria</taxon>
        <taxon>Pseudomonadati</taxon>
        <taxon>Pseudomonadota</taxon>
        <taxon>Gammaproteobacteria</taxon>
        <taxon>Oceanospirillales</taxon>
        <taxon>Oceanospirillaceae</taxon>
        <taxon>Marinobacterium</taxon>
    </lineage>
</organism>
<proteinExistence type="predicted"/>
<dbReference type="Proteomes" id="UP000599578">
    <property type="component" value="Unassembled WGS sequence"/>
</dbReference>
<keyword evidence="2" id="KW-0238">DNA-binding</keyword>
<dbReference type="InterPro" id="IPR036390">
    <property type="entry name" value="WH_DNA-bd_sf"/>
</dbReference>
<dbReference type="CDD" id="cd00038">
    <property type="entry name" value="CAP_ED"/>
    <property type="match status" value="1"/>
</dbReference>
<accession>A0A917Z5N0</accession>
<dbReference type="GO" id="GO:0003700">
    <property type="term" value="F:DNA-binding transcription factor activity"/>
    <property type="evidence" value="ECO:0007669"/>
    <property type="project" value="InterPro"/>
</dbReference>
<feature type="domain" description="Cyclic nucleotide-binding" evidence="4">
    <location>
        <begin position="28"/>
        <end position="119"/>
    </location>
</feature>
<evidence type="ECO:0000259" key="5">
    <source>
        <dbReference type="PROSITE" id="PS51063"/>
    </source>
</evidence>
<dbReference type="RefSeq" id="WP_188857353.1">
    <property type="nucleotide sequence ID" value="NZ_BMLT01000001.1"/>
</dbReference>
<dbReference type="PROSITE" id="PS00042">
    <property type="entry name" value="HTH_CRP_1"/>
    <property type="match status" value="1"/>
</dbReference>
<dbReference type="EMBL" id="BMLT01000001">
    <property type="protein sequence ID" value="GGO75772.1"/>
    <property type="molecule type" value="Genomic_DNA"/>
</dbReference>
<dbReference type="PANTHER" id="PTHR24567:SF75">
    <property type="entry name" value="FUMARATE AND NITRATE REDUCTION REGULATORY PROTEIN"/>
    <property type="match status" value="1"/>
</dbReference>
<dbReference type="PROSITE" id="PS50042">
    <property type="entry name" value="CNMP_BINDING_3"/>
    <property type="match status" value="1"/>
</dbReference>
<dbReference type="CDD" id="cd00092">
    <property type="entry name" value="HTH_CRP"/>
    <property type="match status" value="1"/>
</dbReference>
<dbReference type="Pfam" id="PF00027">
    <property type="entry name" value="cNMP_binding"/>
    <property type="match status" value="1"/>
</dbReference>
<evidence type="ECO:0000259" key="4">
    <source>
        <dbReference type="PROSITE" id="PS50042"/>
    </source>
</evidence>
<dbReference type="InterPro" id="IPR000595">
    <property type="entry name" value="cNMP-bd_dom"/>
</dbReference>
<comment type="caution">
    <text evidence="6">The sequence shown here is derived from an EMBL/GenBank/DDBJ whole genome shotgun (WGS) entry which is preliminary data.</text>
</comment>
<dbReference type="Gene3D" id="2.60.120.10">
    <property type="entry name" value="Jelly Rolls"/>
    <property type="match status" value="1"/>
</dbReference>
<dbReference type="FunFam" id="2.60.120.10:FF:000004">
    <property type="entry name" value="Fumarate/nitrate reduction transcriptional regulator Fnr"/>
    <property type="match status" value="1"/>
</dbReference>
<dbReference type="Gene3D" id="1.10.10.10">
    <property type="entry name" value="Winged helix-like DNA-binding domain superfamily/Winged helix DNA-binding domain"/>
    <property type="match status" value="1"/>
</dbReference>
<evidence type="ECO:0000256" key="1">
    <source>
        <dbReference type="ARBA" id="ARBA00023015"/>
    </source>
</evidence>
<dbReference type="GO" id="GO:0003677">
    <property type="term" value="F:DNA binding"/>
    <property type="evidence" value="ECO:0007669"/>
    <property type="project" value="UniProtKB-KW"/>
</dbReference>
<dbReference type="PRINTS" id="PR00034">
    <property type="entry name" value="HTHCRP"/>
</dbReference>
<dbReference type="GO" id="GO:0005829">
    <property type="term" value="C:cytosol"/>
    <property type="evidence" value="ECO:0007669"/>
    <property type="project" value="TreeGrafter"/>
</dbReference>
<keyword evidence="3" id="KW-0804">Transcription</keyword>
<evidence type="ECO:0000313" key="7">
    <source>
        <dbReference type="Proteomes" id="UP000599578"/>
    </source>
</evidence>